<dbReference type="SUPFAM" id="SSF81301">
    <property type="entry name" value="Nucleotidyltransferase"/>
    <property type="match status" value="1"/>
</dbReference>
<dbReference type="GO" id="GO:0005634">
    <property type="term" value="C:nucleus"/>
    <property type="evidence" value="ECO:0007669"/>
    <property type="project" value="TreeGrafter"/>
</dbReference>
<evidence type="ECO:0000313" key="2">
    <source>
        <dbReference type="Proteomes" id="UP000095287"/>
    </source>
</evidence>
<evidence type="ECO:0000313" key="3">
    <source>
        <dbReference type="WBParaSite" id="L893_g16398.t1"/>
    </source>
</evidence>
<dbReference type="InterPro" id="IPR048840">
    <property type="entry name" value="PolA_pol_NTPase"/>
</dbReference>
<dbReference type="PANTHER" id="PTHR10682:SF10">
    <property type="entry name" value="POLYNUCLEOTIDE ADENYLYLTRANSFERASE"/>
    <property type="match status" value="1"/>
</dbReference>
<feature type="domain" description="Poly(A) polymerase nucleotidyltransferase" evidence="1">
    <location>
        <begin position="6"/>
        <end position="163"/>
    </location>
</feature>
<dbReference type="InterPro" id="IPR043519">
    <property type="entry name" value="NT_sf"/>
</dbReference>
<accession>A0A1I7YHI6</accession>
<protein>
    <submittedName>
        <fullName evidence="3">Polynucleotide adenylyltransferase</fullName>
    </submittedName>
</protein>
<dbReference type="AlphaFoldDB" id="A0A1I7YHI6"/>
<organism evidence="2 3">
    <name type="scientific">Steinernema glaseri</name>
    <dbReference type="NCBI Taxonomy" id="37863"/>
    <lineage>
        <taxon>Eukaryota</taxon>
        <taxon>Metazoa</taxon>
        <taxon>Ecdysozoa</taxon>
        <taxon>Nematoda</taxon>
        <taxon>Chromadorea</taxon>
        <taxon>Rhabditida</taxon>
        <taxon>Tylenchina</taxon>
        <taxon>Panagrolaimomorpha</taxon>
        <taxon>Strongyloidoidea</taxon>
        <taxon>Steinernematidae</taxon>
        <taxon>Steinernema</taxon>
    </lineage>
</organism>
<dbReference type="CDD" id="cd05402">
    <property type="entry name" value="NT_PAP_TUTase"/>
    <property type="match status" value="1"/>
</dbReference>
<dbReference type="WBParaSite" id="L893_g16398.t1">
    <property type="protein sequence ID" value="L893_g16398.t1"/>
    <property type="gene ID" value="L893_g16398"/>
</dbReference>
<proteinExistence type="predicted"/>
<dbReference type="Gene3D" id="3.30.460.10">
    <property type="entry name" value="Beta Polymerase, domain 2"/>
    <property type="match status" value="1"/>
</dbReference>
<sequence length="168" mass="18918">MSSCIEQEATMTKELLAALEPRHIREEKLVARRRQNALKELEGMISAWVNEVRPEGYPPSSGCRLLTCGSYILGVNDSRSDIDCLCVVPHFISHDDFFTDFCEILRDTPQAAEVCGIPEAFVPIIKMKYRGFDVDLLFAQVTHADIPEDIGEQLMEDKNILGLESKTN</sequence>
<reference evidence="3" key="1">
    <citation type="submission" date="2016-11" db="UniProtKB">
        <authorList>
            <consortium name="WormBaseParasite"/>
        </authorList>
    </citation>
    <scope>IDENTIFICATION</scope>
</reference>
<dbReference type="Pfam" id="PF20750">
    <property type="entry name" value="PAP_NTPase"/>
    <property type="match status" value="1"/>
</dbReference>
<dbReference type="PANTHER" id="PTHR10682">
    <property type="entry name" value="POLY A POLYMERASE"/>
    <property type="match status" value="1"/>
</dbReference>
<dbReference type="GO" id="GO:1990817">
    <property type="term" value="F:poly(A) RNA polymerase activity"/>
    <property type="evidence" value="ECO:0007669"/>
    <property type="project" value="TreeGrafter"/>
</dbReference>
<name>A0A1I7YHI6_9BILA</name>
<dbReference type="Proteomes" id="UP000095287">
    <property type="component" value="Unplaced"/>
</dbReference>
<evidence type="ECO:0000259" key="1">
    <source>
        <dbReference type="Pfam" id="PF20750"/>
    </source>
</evidence>
<keyword evidence="2" id="KW-1185">Reference proteome</keyword>